<dbReference type="RefSeq" id="WP_146867557.1">
    <property type="nucleotide sequence ID" value="NZ_BKAU01000010.1"/>
</dbReference>
<sequence>MKLTHSLYLLALATTTFVSCGKEESLEPDENAAVKQELIGTYDFLYMAAHTESDVSMNYAGENLRTVTISDYISKDNTGTYEITASEVKSVGIGYTIDTVIKVRSYDGGQIDEMEAGFTFTVADLNSSSTYKLVGTDSLYAESGFASVPSGSGGQTDLPVKPSGAKFFWSGDTLTFYGEYAAESIVVEQGISVTNRQYSRHAIRMLKRR</sequence>
<comment type="caution">
    <text evidence="1">The sequence shown here is derived from an EMBL/GenBank/DDBJ whole genome shotgun (WGS) entry which is preliminary data.</text>
</comment>
<proteinExistence type="predicted"/>
<dbReference type="OrthoDB" id="673912at2"/>
<accession>A0A512RT98</accession>
<dbReference type="PROSITE" id="PS51257">
    <property type="entry name" value="PROKAR_LIPOPROTEIN"/>
    <property type="match status" value="1"/>
</dbReference>
<evidence type="ECO:0000313" key="1">
    <source>
        <dbReference type="EMBL" id="GEP98930.1"/>
    </source>
</evidence>
<organism evidence="1 2">
    <name type="scientific">Chitinophaga cymbidii</name>
    <dbReference type="NCBI Taxonomy" id="1096750"/>
    <lineage>
        <taxon>Bacteria</taxon>
        <taxon>Pseudomonadati</taxon>
        <taxon>Bacteroidota</taxon>
        <taxon>Chitinophagia</taxon>
        <taxon>Chitinophagales</taxon>
        <taxon>Chitinophagaceae</taxon>
        <taxon>Chitinophaga</taxon>
    </lineage>
</organism>
<reference evidence="1 2" key="1">
    <citation type="submission" date="2019-07" db="EMBL/GenBank/DDBJ databases">
        <title>Whole genome shotgun sequence of Chitinophaga cymbidii NBRC 109752.</title>
        <authorList>
            <person name="Hosoyama A."/>
            <person name="Uohara A."/>
            <person name="Ohji S."/>
            <person name="Ichikawa N."/>
        </authorList>
    </citation>
    <scope>NUCLEOTIDE SEQUENCE [LARGE SCALE GENOMIC DNA]</scope>
    <source>
        <strain evidence="1 2">NBRC 109752</strain>
    </source>
</reference>
<dbReference type="AlphaFoldDB" id="A0A512RT98"/>
<keyword evidence="2" id="KW-1185">Reference proteome</keyword>
<evidence type="ECO:0000313" key="2">
    <source>
        <dbReference type="Proteomes" id="UP000321436"/>
    </source>
</evidence>
<dbReference type="EMBL" id="BKAU01000010">
    <property type="protein sequence ID" value="GEP98930.1"/>
    <property type="molecule type" value="Genomic_DNA"/>
</dbReference>
<gene>
    <name evidence="1" type="ORF">CCY01nite_51900</name>
</gene>
<name>A0A512RT98_9BACT</name>
<protein>
    <submittedName>
        <fullName evidence="1">Uncharacterized protein</fullName>
    </submittedName>
</protein>
<dbReference type="Proteomes" id="UP000321436">
    <property type="component" value="Unassembled WGS sequence"/>
</dbReference>